<dbReference type="RefSeq" id="WP_065972068.1">
    <property type="nucleotide sequence ID" value="NZ_CP080624.1"/>
</dbReference>
<dbReference type="OrthoDB" id="332676at2"/>
<feature type="active site" description="Charge relay system" evidence="4">
    <location>
        <position position="259"/>
    </location>
</feature>
<evidence type="ECO:0000313" key="5">
    <source>
        <dbReference type="EMBL" id="RCN56465.1"/>
    </source>
</evidence>
<dbReference type="InterPro" id="IPR000073">
    <property type="entry name" value="AB_hydrolase_1"/>
</dbReference>
<proteinExistence type="inferred from homology"/>
<dbReference type="NCBIfam" id="NF008218">
    <property type="entry name" value="PRK10985.1"/>
    <property type="match status" value="1"/>
</dbReference>
<evidence type="ECO:0000256" key="3">
    <source>
        <dbReference type="ARBA" id="ARBA00022801"/>
    </source>
</evidence>
<feature type="active site" description="Charge relay system" evidence="4">
    <location>
        <position position="287"/>
    </location>
</feature>
<dbReference type="PANTHER" id="PTHR10794">
    <property type="entry name" value="ABHYDROLASE DOMAIN-CONTAINING PROTEIN"/>
    <property type="match status" value="1"/>
</dbReference>
<dbReference type="InterPro" id="IPR029058">
    <property type="entry name" value="AB_hydrolase_fold"/>
</dbReference>
<dbReference type="PROSITE" id="PS01133">
    <property type="entry name" value="UPF0017"/>
    <property type="match status" value="1"/>
</dbReference>
<evidence type="ECO:0000256" key="2">
    <source>
        <dbReference type="ARBA" id="ARBA00022487"/>
    </source>
</evidence>
<accession>A0A1C2FXT7</accession>
<dbReference type="InterPro" id="IPR050960">
    <property type="entry name" value="AB_hydrolase_4_sf"/>
</dbReference>
<feature type="active site" description="Charge relay system" evidence="4">
    <location>
        <position position="136"/>
    </location>
</feature>
<reference evidence="5 6" key="1">
    <citation type="submission" date="2018-02" db="EMBL/GenBank/DDBJ databases">
        <title>Insights into the biology of acidophilic members of the Acidiferrobacteraceae family derived from comparative genomic analyses.</title>
        <authorList>
            <person name="Issotta F."/>
            <person name="Thyssen C."/>
            <person name="Mena C."/>
            <person name="Moya A."/>
            <person name="Bellenberg S."/>
            <person name="Sproer C."/>
            <person name="Covarrubias P.C."/>
            <person name="Sand W."/>
            <person name="Quatrini R."/>
            <person name="Vera M."/>
        </authorList>
    </citation>
    <scope>NUCLEOTIDE SEQUENCE [LARGE SCALE GENOMIC DNA]</scope>
    <source>
        <strain evidence="6">m-1</strain>
    </source>
</reference>
<dbReference type="InterPro" id="IPR000952">
    <property type="entry name" value="AB_hydrolase_4_CS"/>
</dbReference>
<keyword evidence="3 5" id="KW-0378">Hydrolase</keyword>
<keyword evidence="6" id="KW-1185">Reference proteome</keyword>
<dbReference type="EMBL" id="PSYR01000002">
    <property type="protein sequence ID" value="RCN56465.1"/>
    <property type="molecule type" value="Genomic_DNA"/>
</dbReference>
<dbReference type="SUPFAM" id="SSF53474">
    <property type="entry name" value="alpha/beta-Hydrolases"/>
    <property type="match status" value="1"/>
</dbReference>
<gene>
    <name evidence="5" type="ORF">C4900_11700</name>
</gene>
<sequence length="326" mass="36136">MTPFRAPIWARNPHAQTVLGALQDRAGGEVLTRERVTLPDGDFLDLDWLIPSPRTGRVVLALHGLEGSSRSPYITRLLRYCRAAGWKAVVMHFRGCSGEPNRLPRGYHAGETQDLQTIVDLLMSRHPEGVCAVGYSLGGSVLLKWLGERGDQAPLKAAAAVSVPFELASAAQRLDSGPSRLYQWVLLRWLRRSQARKVRGQGGDVRFLKALRNFRAFDGAITAPLHGFRDADDYYRRASCRPYLRHITVPTLLVQAEDDPFLMPGSTPAADELAGAVRLELYPQGGHVGFIAGGTPWAPRFWLDDRLGAFLRPYMQEPRGLHPQAS</sequence>
<organism evidence="5 6">
    <name type="scientific">Acidiferrobacter thiooxydans</name>
    <dbReference type="NCBI Taxonomy" id="163359"/>
    <lineage>
        <taxon>Bacteria</taxon>
        <taxon>Pseudomonadati</taxon>
        <taxon>Pseudomonadota</taxon>
        <taxon>Gammaproteobacteria</taxon>
        <taxon>Acidiferrobacterales</taxon>
        <taxon>Acidiferrobacteraceae</taxon>
        <taxon>Acidiferrobacter</taxon>
    </lineage>
</organism>
<keyword evidence="2" id="KW-0719">Serine esterase</keyword>
<name>A0A1C2FXT7_9GAMM</name>
<protein>
    <submittedName>
        <fullName evidence="5">Hydrolase</fullName>
    </submittedName>
</protein>
<comment type="caution">
    <text evidence="5">The sequence shown here is derived from an EMBL/GenBank/DDBJ whole genome shotgun (WGS) entry which is preliminary data.</text>
</comment>
<dbReference type="GO" id="GO:0047372">
    <property type="term" value="F:monoacylglycerol lipase activity"/>
    <property type="evidence" value="ECO:0007669"/>
    <property type="project" value="TreeGrafter"/>
</dbReference>
<dbReference type="Proteomes" id="UP000253250">
    <property type="component" value="Unassembled WGS sequence"/>
</dbReference>
<comment type="similarity">
    <text evidence="1">Belongs to the AB hydrolase superfamily. AB hydrolase 4 family.</text>
</comment>
<dbReference type="InterPro" id="IPR012020">
    <property type="entry name" value="ABHD4"/>
</dbReference>
<dbReference type="PIRSF" id="PIRSF005211">
    <property type="entry name" value="Ab_hydro_YheT"/>
    <property type="match status" value="1"/>
</dbReference>
<dbReference type="STRING" id="163359.A9R16_04210"/>
<evidence type="ECO:0000256" key="1">
    <source>
        <dbReference type="ARBA" id="ARBA00010884"/>
    </source>
</evidence>
<evidence type="ECO:0000313" key="6">
    <source>
        <dbReference type="Proteomes" id="UP000253250"/>
    </source>
</evidence>
<dbReference type="GO" id="GO:0034338">
    <property type="term" value="F:short-chain carboxylesterase activity"/>
    <property type="evidence" value="ECO:0007669"/>
    <property type="project" value="TreeGrafter"/>
</dbReference>
<dbReference type="Gene3D" id="3.40.50.1820">
    <property type="entry name" value="alpha/beta hydrolase"/>
    <property type="match status" value="1"/>
</dbReference>
<dbReference type="AlphaFoldDB" id="A0A1C2FXT7"/>
<dbReference type="PANTHER" id="PTHR10794:SF94">
    <property type="entry name" value="ESTERASE YHET-RELATED"/>
    <property type="match status" value="1"/>
</dbReference>
<dbReference type="Pfam" id="PF00561">
    <property type="entry name" value="Abhydrolase_1"/>
    <property type="match status" value="1"/>
</dbReference>
<evidence type="ECO:0000256" key="4">
    <source>
        <dbReference type="PIRSR" id="PIRSR005211-1"/>
    </source>
</evidence>